<proteinExistence type="predicted"/>
<evidence type="ECO:0008006" key="3">
    <source>
        <dbReference type="Google" id="ProtNLM"/>
    </source>
</evidence>
<dbReference type="AlphaFoldDB" id="A0A210PU60"/>
<protein>
    <recommendedName>
        <fullName evidence="3">Testis-expressed sequence 43 protein</fullName>
    </recommendedName>
</protein>
<dbReference type="EMBL" id="NEDP02005491">
    <property type="protein sequence ID" value="OWF40039.1"/>
    <property type="molecule type" value="Genomic_DNA"/>
</dbReference>
<name>A0A210PU60_MIZYE</name>
<dbReference type="PANTHER" id="PTHR35247">
    <property type="entry name" value="TESTIS-EXPRESSED PROTEIN 43"/>
    <property type="match status" value="1"/>
</dbReference>
<comment type="caution">
    <text evidence="1">The sequence shown here is derived from an EMBL/GenBank/DDBJ whole genome shotgun (WGS) entry which is preliminary data.</text>
</comment>
<dbReference type="OrthoDB" id="9972026at2759"/>
<gene>
    <name evidence="1" type="ORF">KP79_PYT22662</name>
</gene>
<reference evidence="1 2" key="1">
    <citation type="journal article" date="2017" name="Nat. Ecol. Evol.">
        <title>Scallop genome provides insights into evolution of bilaterian karyotype and development.</title>
        <authorList>
            <person name="Wang S."/>
            <person name="Zhang J."/>
            <person name="Jiao W."/>
            <person name="Li J."/>
            <person name="Xun X."/>
            <person name="Sun Y."/>
            <person name="Guo X."/>
            <person name="Huan P."/>
            <person name="Dong B."/>
            <person name="Zhang L."/>
            <person name="Hu X."/>
            <person name="Sun X."/>
            <person name="Wang J."/>
            <person name="Zhao C."/>
            <person name="Wang Y."/>
            <person name="Wang D."/>
            <person name="Huang X."/>
            <person name="Wang R."/>
            <person name="Lv J."/>
            <person name="Li Y."/>
            <person name="Zhang Z."/>
            <person name="Liu B."/>
            <person name="Lu W."/>
            <person name="Hui Y."/>
            <person name="Liang J."/>
            <person name="Zhou Z."/>
            <person name="Hou R."/>
            <person name="Li X."/>
            <person name="Liu Y."/>
            <person name="Li H."/>
            <person name="Ning X."/>
            <person name="Lin Y."/>
            <person name="Zhao L."/>
            <person name="Xing Q."/>
            <person name="Dou J."/>
            <person name="Li Y."/>
            <person name="Mao J."/>
            <person name="Guo H."/>
            <person name="Dou H."/>
            <person name="Li T."/>
            <person name="Mu C."/>
            <person name="Jiang W."/>
            <person name="Fu Q."/>
            <person name="Fu X."/>
            <person name="Miao Y."/>
            <person name="Liu J."/>
            <person name="Yu Q."/>
            <person name="Li R."/>
            <person name="Liao H."/>
            <person name="Li X."/>
            <person name="Kong Y."/>
            <person name="Jiang Z."/>
            <person name="Chourrout D."/>
            <person name="Li R."/>
            <person name="Bao Z."/>
        </authorList>
    </citation>
    <scope>NUCLEOTIDE SEQUENCE [LARGE SCALE GENOMIC DNA]</scope>
    <source>
        <strain evidence="1 2">PY_sf001</strain>
    </source>
</reference>
<keyword evidence="2" id="KW-1185">Reference proteome</keyword>
<dbReference type="Proteomes" id="UP000242188">
    <property type="component" value="Unassembled WGS sequence"/>
</dbReference>
<evidence type="ECO:0000313" key="1">
    <source>
        <dbReference type="EMBL" id="OWF40039.1"/>
    </source>
</evidence>
<sequence>MAADRGRRNINQKFAESLYKYSRPRIPEYSRMHPVVPRLYVQEWKTDMKNRELIVKNAELGGIPHVEHDENLFLEKREQMHYNVEDRNRVEGKYRMPSRATLLQPDFHHETSKYQSELMFRRASDN</sequence>
<dbReference type="PANTHER" id="PTHR35247:SF1">
    <property type="entry name" value="TESTIS-EXPRESSED PROTEIN 43"/>
    <property type="match status" value="1"/>
</dbReference>
<dbReference type="InterPro" id="IPR027965">
    <property type="entry name" value="SPMIP10"/>
</dbReference>
<accession>A0A210PU60</accession>
<dbReference type="STRING" id="6573.A0A210PU60"/>
<evidence type="ECO:0000313" key="2">
    <source>
        <dbReference type="Proteomes" id="UP000242188"/>
    </source>
</evidence>
<organism evidence="1 2">
    <name type="scientific">Mizuhopecten yessoensis</name>
    <name type="common">Japanese scallop</name>
    <name type="synonym">Patinopecten yessoensis</name>
    <dbReference type="NCBI Taxonomy" id="6573"/>
    <lineage>
        <taxon>Eukaryota</taxon>
        <taxon>Metazoa</taxon>
        <taxon>Spiralia</taxon>
        <taxon>Lophotrochozoa</taxon>
        <taxon>Mollusca</taxon>
        <taxon>Bivalvia</taxon>
        <taxon>Autobranchia</taxon>
        <taxon>Pteriomorphia</taxon>
        <taxon>Pectinida</taxon>
        <taxon>Pectinoidea</taxon>
        <taxon>Pectinidae</taxon>
        <taxon>Mizuhopecten</taxon>
    </lineage>
</organism>
<dbReference type="Pfam" id="PF14983">
    <property type="entry name" value="SPMIP10-like"/>
    <property type="match status" value="1"/>
</dbReference>